<dbReference type="KEGG" id="dfa:DFA_00365"/>
<sequence length="48" mass="5661">MKEKQDPPLKVILLYTFILYSQSEPNDELQKRKSNENLTSFGAKFANW</sequence>
<evidence type="ECO:0000313" key="2">
    <source>
        <dbReference type="Proteomes" id="UP000007797"/>
    </source>
</evidence>
<keyword evidence="2" id="KW-1185">Reference proteome</keyword>
<accession>F4PRF2</accession>
<reference evidence="2" key="1">
    <citation type="journal article" date="2011" name="Genome Res.">
        <title>Phylogeny-wide analysis of social amoeba genomes highlights ancient origins for complex intercellular communication.</title>
        <authorList>
            <person name="Heidel A.J."/>
            <person name="Lawal H.M."/>
            <person name="Felder M."/>
            <person name="Schilde C."/>
            <person name="Helps N.R."/>
            <person name="Tunggal B."/>
            <person name="Rivero F."/>
            <person name="John U."/>
            <person name="Schleicher M."/>
            <person name="Eichinger L."/>
            <person name="Platzer M."/>
            <person name="Noegel A.A."/>
            <person name="Schaap P."/>
            <person name="Gloeckner G."/>
        </authorList>
    </citation>
    <scope>NUCLEOTIDE SEQUENCE [LARGE SCALE GENOMIC DNA]</scope>
    <source>
        <strain evidence="2">SH3</strain>
    </source>
</reference>
<dbReference type="AlphaFoldDB" id="F4PRF2"/>
<dbReference type="GeneID" id="14873165"/>
<organism evidence="1 2">
    <name type="scientific">Cavenderia fasciculata</name>
    <name type="common">Slime mold</name>
    <name type="synonym">Dictyostelium fasciculatum</name>
    <dbReference type="NCBI Taxonomy" id="261658"/>
    <lineage>
        <taxon>Eukaryota</taxon>
        <taxon>Amoebozoa</taxon>
        <taxon>Evosea</taxon>
        <taxon>Eumycetozoa</taxon>
        <taxon>Dictyostelia</taxon>
        <taxon>Acytosteliales</taxon>
        <taxon>Cavenderiaceae</taxon>
        <taxon>Cavenderia</taxon>
    </lineage>
</organism>
<name>F4PRF2_CACFS</name>
<proteinExistence type="predicted"/>
<dbReference type="Proteomes" id="UP000007797">
    <property type="component" value="Unassembled WGS sequence"/>
</dbReference>
<dbReference type="RefSeq" id="XP_004358354.1">
    <property type="nucleotide sequence ID" value="XM_004358297.1"/>
</dbReference>
<dbReference type="EMBL" id="GL883010">
    <property type="protein sequence ID" value="EGG20504.1"/>
    <property type="molecule type" value="Genomic_DNA"/>
</dbReference>
<evidence type="ECO:0000313" key="1">
    <source>
        <dbReference type="EMBL" id="EGG20504.1"/>
    </source>
</evidence>
<protein>
    <submittedName>
        <fullName evidence="1">Uncharacterized protein</fullName>
    </submittedName>
</protein>
<gene>
    <name evidence="1" type="ORF">DFA_00365</name>
</gene>